<evidence type="ECO:0000256" key="9">
    <source>
        <dbReference type="ARBA" id="ARBA00023002"/>
    </source>
</evidence>
<keyword evidence="13" id="KW-1207">Sterol metabolism</keyword>
<evidence type="ECO:0000256" key="2">
    <source>
        <dbReference type="ARBA" id="ARBA00005402"/>
    </source>
</evidence>
<dbReference type="GO" id="GO:0006696">
    <property type="term" value="P:ergosterol biosynthetic process"/>
    <property type="evidence" value="ECO:0007669"/>
    <property type="project" value="TreeGrafter"/>
</dbReference>
<reference evidence="21 22" key="2">
    <citation type="journal article" date="2012" name="Open Biol.">
        <title>Characteristics of nucleosomes and linker DNA regions on the genome of the basidiomycete Mixia osmundae revealed by mono- and dinucleosome mapping.</title>
        <authorList>
            <person name="Nishida H."/>
            <person name="Kondo S."/>
            <person name="Matsumoto T."/>
            <person name="Suzuki Y."/>
            <person name="Yoshikawa H."/>
            <person name="Taylor T.D."/>
            <person name="Sugiyama J."/>
        </authorList>
    </citation>
    <scope>NUCLEOTIDE SEQUENCE [LARGE SCALE GENOMIC DNA]</scope>
    <source>
        <strain evidence="22">CBS 9802 / IAM 14324 / JCM 22182 / KY 12970</strain>
    </source>
</reference>
<accession>G7DT59</accession>
<sequence>MVLTRSRSIKGIGAVAAGEDRKLIEPTEDPEKIGRAKYEAAPRSLHYEFGGPIGALGVTTAVPFFSYWLGNSCTASGCPPMPLDRYFSQGWQAMQTSSYWLGLWDTQAAYVYLGWYAWVVLAWYLLPGKWIDGGALRDGTKLTYKQNAFVTLLASIALWAGAVAVLGADSMLFVYDHWQGLVTASLVMSVAQAFFVHFQSFREDTMCAEGGNTGNALYDWFIGRALNPRIGSFDIKTFNEIRPGLILWLLLDLALAAKQYADIGRVTDSMVLVVLFHAVYVFDALYNEAAILTQMDITTDGFGFMLSVGDLTWVPFTYGLQAKYLAAFPKDLGYLGTAGVLAVNFLGYWIFRDSNGEKNDFRNGKNPKNLTSMKTKRGTALLTSGWWGLCRHPNYLGDLIMAVSWCLPTGFDTPLTYFYPVYFLILLVHRQMRDDHACAKKYGADWDRYVKLVPSRILPGVY</sequence>
<dbReference type="OMA" id="PNYMGDL"/>
<dbReference type="OrthoDB" id="10262235at2759"/>
<dbReference type="RefSeq" id="XP_014571311.1">
    <property type="nucleotide sequence ID" value="XM_014715825.1"/>
</dbReference>
<dbReference type="Gene3D" id="1.20.120.1630">
    <property type="match status" value="1"/>
</dbReference>
<evidence type="ECO:0000256" key="6">
    <source>
        <dbReference type="ARBA" id="ARBA00022857"/>
    </source>
</evidence>
<comment type="similarity">
    <text evidence="2">Belongs to the ERG4/ERG24 family.</text>
</comment>
<name>G7DT59_MIXOS</name>
<evidence type="ECO:0000256" key="12">
    <source>
        <dbReference type="ARBA" id="ARBA00023136"/>
    </source>
</evidence>
<comment type="pathway">
    <text evidence="16">Steroid biosynthesis; zymosterol biosynthesis; zymosterol from lanosterol: step 2/6.</text>
</comment>
<dbReference type="EMBL" id="BABT02000025">
    <property type="protein sequence ID" value="GAA93938.1"/>
    <property type="molecule type" value="Genomic_DNA"/>
</dbReference>
<keyword evidence="11" id="KW-0443">Lipid metabolism</keyword>
<evidence type="ECO:0000313" key="22">
    <source>
        <dbReference type="Proteomes" id="UP000009131"/>
    </source>
</evidence>
<keyword evidence="9" id="KW-0560">Oxidoreductase</keyword>
<keyword evidence="14" id="KW-0753">Steroid metabolism</keyword>
<feature type="transmembrane region" description="Helical" evidence="20">
    <location>
        <begin position="332"/>
        <end position="351"/>
    </location>
</feature>
<dbReference type="FunFam" id="1.20.120.1630:FF:000009">
    <property type="entry name" value="C-14 sterol reductase"/>
    <property type="match status" value="1"/>
</dbReference>
<dbReference type="EC" id="1.3.1.70" evidence="3"/>
<dbReference type="GO" id="GO:0005789">
    <property type="term" value="C:endoplasmic reticulum membrane"/>
    <property type="evidence" value="ECO:0007669"/>
    <property type="project" value="TreeGrafter"/>
</dbReference>
<organism evidence="21 22">
    <name type="scientific">Mixia osmundae (strain CBS 9802 / IAM 14324 / JCM 22182 / KY 12970)</name>
    <dbReference type="NCBI Taxonomy" id="764103"/>
    <lineage>
        <taxon>Eukaryota</taxon>
        <taxon>Fungi</taxon>
        <taxon>Dikarya</taxon>
        <taxon>Basidiomycota</taxon>
        <taxon>Pucciniomycotina</taxon>
        <taxon>Mixiomycetes</taxon>
        <taxon>Mixiales</taxon>
        <taxon>Mixiaceae</taxon>
        <taxon>Mixia</taxon>
    </lineage>
</organism>
<dbReference type="eggNOG" id="KOG1435">
    <property type="taxonomic scope" value="Eukaryota"/>
</dbReference>
<dbReference type="FunCoup" id="G7DT59">
    <property type="interactions" value="132"/>
</dbReference>
<dbReference type="PANTHER" id="PTHR21257:SF52">
    <property type="entry name" value="DELTA(14)-STEROL REDUCTASE TM7SF2"/>
    <property type="match status" value="1"/>
</dbReference>
<proteinExistence type="inferred from homology"/>
<protein>
    <recommendedName>
        <fullName evidence="17">Delta(14)-sterol reductase ERG24</fullName>
        <ecNumber evidence="3">1.3.1.70</ecNumber>
    </recommendedName>
    <alternativeName>
        <fullName evidence="19">C-14 sterol reductase ERG24</fullName>
    </alternativeName>
    <alternativeName>
        <fullName evidence="18">Sterol C14-reductase ERG24</fullName>
    </alternativeName>
</protein>
<dbReference type="PROSITE" id="PS01017">
    <property type="entry name" value="STEROL_REDUCT_1"/>
    <property type="match status" value="1"/>
</dbReference>
<feature type="transmembrane region" description="Helical" evidence="20">
    <location>
        <begin position="302"/>
        <end position="320"/>
    </location>
</feature>
<evidence type="ECO:0000256" key="3">
    <source>
        <dbReference type="ARBA" id="ARBA00012413"/>
    </source>
</evidence>
<keyword evidence="6" id="KW-0521">NADP</keyword>
<keyword evidence="4" id="KW-0444">Lipid biosynthesis</keyword>
<dbReference type="PROSITE" id="PS01018">
    <property type="entry name" value="STEROL_REDUCT_2"/>
    <property type="match status" value="1"/>
</dbReference>
<evidence type="ECO:0000256" key="13">
    <source>
        <dbReference type="ARBA" id="ARBA00023166"/>
    </source>
</evidence>
<feature type="transmembrane region" description="Helical" evidence="20">
    <location>
        <begin position="263"/>
        <end position="282"/>
    </location>
</feature>
<evidence type="ECO:0000256" key="5">
    <source>
        <dbReference type="ARBA" id="ARBA00022692"/>
    </source>
</evidence>
<dbReference type="AlphaFoldDB" id="G7DT59"/>
<evidence type="ECO:0000256" key="14">
    <source>
        <dbReference type="ARBA" id="ARBA00023221"/>
    </source>
</evidence>
<dbReference type="InParanoid" id="G7DT59"/>
<evidence type="ECO:0000256" key="11">
    <source>
        <dbReference type="ARBA" id="ARBA00023098"/>
    </source>
</evidence>
<feature type="transmembrane region" description="Helical" evidence="20">
    <location>
        <begin position="147"/>
        <end position="166"/>
    </location>
</feature>
<evidence type="ECO:0000256" key="4">
    <source>
        <dbReference type="ARBA" id="ARBA00022516"/>
    </source>
</evidence>
<dbReference type="STRING" id="764103.G7DT59"/>
<keyword evidence="8 20" id="KW-1133">Transmembrane helix</keyword>
<dbReference type="Pfam" id="PF01222">
    <property type="entry name" value="ERG4_ERG24"/>
    <property type="match status" value="1"/>
</dbReference>
<dbReference type="HOGENOM" id="CLU_015631_0_3_1"/>
<evidence type="ECO:0000256" key="17">
    <source>
        <dbReference type="ARBA" id="ARBA00074394"/>
    </source>
</evidence>
<reference evidence="21 22" key="1">
    <citation type="journal article" date="2011" name="J. Gen. Appl. Microbiol.">
        <title>Draft genome sequencing of the enigmatic basidiomycete Mixia osmundae.</title>
        <authorList>
            <person name="Nishida H."/>
            <person name="Nagatsuka Y."/>
            <person name="Sugiyama J."/>
        </authorList>
    </citation>
    <scope>NUCLEOTIDE SEQUENCE [LARGE SCALE GENOMIC DNA]</scope>
    <source>
        <strain evidence="22">CBS 9802 / IAM 14324 / JCM 22182 / KY 12970</strain>
    </source>
</reference>
<evidence type="ECO:0000256" key="19">
    <source>
        <dbReference type="ARBA" id="ARBA00083315"/>
    </source>
</evidence>
<dbReference type="PANTHER" id="PTHR21257">
    <property type="entry name" value="DELTA(14)-STEROL REDUCTASE"/>
    <property type="match status" value="1"/>
</dbReference>
<keyword evidence="5 20" id="KW-0812">Transmembrane</keyword>
<evidence type="ECO:0000256" key="10">
    <source>
        <dbReference type="ARBA" id="ARBA00023011"/>
    </source>
</evidence>
<keyword evidence="7" id="KW-0752">Steroid biosynthesis</keyword>
<dbReference type="GO" id="GO:0050613">
    <property type="term" value="F:Delta14-sterol reductase activity"/>
    <property type="evidence" value="ECO:0007669"/>
    <property type="project" value="UniProtKB-EC"/>
</dbReference>
<feature type="transmembrane region" description="Helical" evidence="20">
    <location>
        <begin position="178"/>
        <end position="196"/>
    </location>
</feature>
<evidence type="ECO:0000256" key="7">
    <source>
        <dbReference type="ARBA" id="ARBA00022955"/>
    </source>
</evidence>
<keyword evidence="12 20" id="KW-0472">Membrane</keyword>
<evidence type="ECO:0000313" key="21">
    <source>
        <dbReference type="EMBL" id="GAA93938.1"/>
    </source>
</evidence>
<dbReference type="InterPro" id="IPR001171">
    <property type="entry name" value="ERG24_DHCR-like"/>
</dbReference>
<evidence type="ECO:0000256" key="16">
    <source>
        <dbReference type="ARBA" id="ARBA00060638"/>
    </source>
</evidence>
<comment type="catalytic activity">
    <reaction evidence="15">
        <text>4,4-dimethyl-5alpha-cholesta-8,24-dien-3beta-ol + NADP(+) = 4,4-dimethyl-5alpha-cholesta-8,14,24-trien-3beta-ol + NADPH + H(+)</text>
        <dbReference type="Rhea" id="RHEA:18561"/>
        <dbReference type="ChEBI" id="CHEBI:15378"/>
        <dbReference type="ChEBI" id="CHEBI:17813"/>
        <dbReference type="ChEBI" id="CHEBI:18364"/>
        <dbReference type="ChEBI" id="CHEBI:57783"/>
        <dbReference type="ChEBI" id="CHEBI:58349"/>
        <dbReference type="EC" id="1.3.1.70"/>
    </reaction>
    <physiologicalReaction direction="right-to-left" evidence="15">
        <dbReference type="Rhea" id="RHEA:18563"/>
    </physiologicalReaction>
</comment>
<evidence type="ECO:0000256" key="15">
    <source>
        <dbReference type="ARBA" id="ARBA00052254"/>
    </source>
</evidence>
<evidence type="ECO:0000256" key="18">
    <source>
        <dbReference type="ARBA" id="ARBA00077841"/>
    </source>
</evidence>
<evidence type="ECO:0000256" key="8">
    <source>
        <dbReference type="ARBA" id="ARBA00022989"/>
    </source>
</evidence>
<comment type="subcellular location">
    <subcellularLocation>
        <location evidence="1">Membrane</location>
        <topology evidence="1">Multi-pass membrane protein</topology>
    </subcellularLocation>
</comment>
<keyword evidence="10" id="KW-0756">Sterol biosynthesis</keyword>
<evidence type="ECO:0000256" key="1">
    <source>
        <dbReference type="ARBA" id="ARBA00004141"/>
    </source>
</evidence>
<dbReference type="InterPro" id="IPR018083">
    <property type="entry name" value="Sterol_reductase_CS"/>
</dbReference>
<comment type="caution">
    <text evidence="21">The sequence shown here is derived from an EMBL/GenBank/DDBJ whole genome shotgun (WGS) entry which is preliminary data.</text>
</comment>
<keyword evidence="22" id="KW-1185">Reference proteome</keyword>
<feature type="transmembrane region" description="Helical" evidence="20">
    <location>
        <begin position="45"/>
        <end position="69"/>
    </location>
</feature>
<dbReference type="Proteomes" id="UP000009131">
    <property type="component" value="Unassembled WGS sequence"/>
</dbReference>
<evidence type="ECO:0000256" key="20">
    <source>
        <dbReference type="SAM" id="Phobius"/>
    </source>
</evidence>
<feature type="transmembrane region" description="Helical" evidence="20">
    <location>
        <begin position="109"/>
        <end position="126"/>
    </location>
</feature>
<gene>
    <name evidence="21" type="primary">Mo00584</name>
    <name evidence="21" type="ORF">E5Q_00584</name>
</gene>